<sequence length="212" mass="22231">MMKKALAALVMSGMMVSAQAGHLLNEGFDDVSTLNGKGWVMTNASTPGGTTGWYQGAENIFRSLDGAPNSYIAANYYNAPAGGTISNWLITPEFSLAEGAIVSFWLRAADDPGFTDNIAFGFSNGSTDLAAFALTAATTVSSDGWMRYTARIDKGAATGNARFALQYTGAADTSSYIGLDRLSISEIPEPSSMLILGAGVMGLVAARRRKRG</sequence>
<organism evidence="3 4">
    <name type="scientific">Massilia phyllostachyos</name>
    <dbReference type="NCBI Taxonomy" id="2898585"/>
    <lineage>
        <taxon>Bacteria</taxon>
        <taxon>Pseudomonadati</taxon>
        <taxon>Pseudomonadota</taxon>
        <taxon>Betaproteobacteria</taxon>
        <taxon>Burkholderiales</taxon>
        <taxon>Oxalobacteraceae</taxon>
        <taxon>Telluria group</taxon>
        <taxon>Massilia</taxon>
    </lineage>
</organism>
<feature type="chain" id="PRO_5046112351" evidence="1">
    <location>
        <begin position="21"/>
        <end position="212"/>
    </location>
</feature>
<protein>
    <submittedName>
        <fullName evidence="3">PEP-CTERM sorting domain-containing protein</fullName>
    </submittedName>
</protein>
<accession>A0ABS8Q687</accession>
<dbReference type="EMBL" id="JAJNOC010000003">
    <property type="protein sequence ID" value="MCD2517260.1"/>
    <property type="molecule type" value="Genomic_DNA"/>
</dbReference>
<feature type="domain" description="Ice-binding protein C-terminal" evidence="2">
    <location>
        <begin position="187"/>
        <end position="209"/>
    </location>
</feature>
<dbReference type="Gene3D" id="2.60.120.200">
    <property type="match status" value="1"/>
</dbReference>
<name>A0ABS8Q687_9BURK</name>
<evidence type="ECO:0000256" key="1">
    <source>
        <dbReference type="SAM" id="SignalP"/>
    </source>
</evidence>
<dbReference type="Proteomes" id="UP001179361">
    <property type="component" value="Unassembled WGS sequence"/>
</dbReference>
<evidence type="ECO:0000259" key="2">
    <source>
        <dbReference type="Pfam" id="PF07589"/>
    </source>
</evidence>
<gene>
    <name evidence="3" type="ORF">LQ564_13175</name>
</gene>
<evidence type="ECO:0000313" key="4">
    <source>
        <dbReference type="Proteomes" id="UP001179361"/>
    </source>
</evidence>
<dbReference type="NCBIfam" id="TIGR02595">
    <property type="entry name" value="PEP_CTERM"/>
    <property type="match status" value="1"/>
</dbReference>
<comment type="caution">
    <text evidence="3">The sequence shown here is derived from an EMBL/GenBank/DDBJ whole genome shotgun (WGS) entry which is preliminary data.</text>
</comment>
<dbReference type="Pfam" id="PF07589">
    <property type="entry name" value="PEP-CTERM"/>
    <property type="match status" value="1"/>
</dbReference>
<proteinExistence type="predicted"/>
<dbReference type="NCBIfam" id="NF038128">
    <property type="entry name" value="choice_anch_J"/>
    <property type="match status" value="1"/>
</dbReference>
<evidence type="ECO:0000313" key="3">
    <source>
        <dbReference type="EMBL" id="MCD2517260.1"/>
    </source>
</evidence>
<dbReference type="RefSeq" id="WP_231058550.1">
    <property type="nucleotide sequence ID" value="NZ_JAJNOC010000003.1"/>
</dbReference>
<feature type="signal peptide" evidence="1">
    <location>
        <begin position="1"/>
        <end position="20"/>
    </location>
</feature>
<dbReference type="InterPro" id="IPR013424">
    <property type="entry name" value="Ice-binding_C"/>
</dbReference>
<keyword evidence="4" id="KW-1185">Reference proteome</keyword>
<keyword evidence="1" id="KW-0732">Signal</keyword>
<reference evidence="3" key="1">
    <citation type="submission" date="2021-11" db="EMBL/GenBank/DDBJ databases">
        <title>The complete genome of Massilia sp sp. G4R7.</title>
        <authorList>
            <person name="Liu L."/>
            <person name="Yue J."/>
            <person name="Yuan J."/>
            <person name="Yang F."/>
            <person name="Li L."/>
        </authorList>
    </citation>
    <scope>NUCLEOTIDE SEQUENCE</scope>
    <source>
        <strain evidence="3">G4R7</strain>
    </source>
</reference>